<sequence>MQPPMNQITKTFSLILFITILSCKDTNSSNKGNNKIKNENILIKNGVWKSTGGNLFWINIVQNKVFWLGMNNKTSEYELGENWCHVGNGTIIDNRIILDWSDISVGKGNLNGKIVIEIISAIEMKVIEDSGNFGMSIWNWEKDQLNFSQITK</sequence>
<proteinExistence type="predicted"/>
<reference evidence="2" key="1">
    <citation type="submission" date="2016-10" db="EMBL/GenBank/DDBJ databases">
        <authorList>
            <person name="Varghese N."/>
            <person name="Submissions S."/>
        </authorList>
    </citation>
    <scope>NUCLEOTIDE SEQUENCE [LARGE SCALE GENOMIC DNA]</scope>
    <source>
        <strain evidence="2">DSM 24450</strain>
    </source>
</reference>
<gene>
    <name evidence="1" type="ORF">SAMN04488006_2651</name>
</gene>
<dbReference type="EMBL" id="FOZP01000007">
    <property type="protein sequence ID" value="SFS69726.1"/>
    <property type="molecule type" value="Genomic_DNA"/>
</dbReference>
<protein>
    <submittedName>
        <fullName evidence="1">Uncharacterized protein</fullName>
    </submittedName>
</protein>
<organism evidence="1 2">
    <name type="scientific">Lutibacter maritimus</name>
    <dbReference type="NCBI Taxonomy" id="593133"/>
    <lineage>
        <taxon>Bacteria</taxon>
        <taxon>Pseudomonadati</taxon>
        <taxon>Bacteroidota</taxon>
        <taxon>Flavobacteriia</taxon>
        <taxon>Flavobacteriales</taxon>
        <taxon>Flavobacteriaceae</taxon>
        <taxon>Lutibacter</taxon>
    </lineage>
</organism>
<name>A0A1I6RYH3_9FLAO</name>
<evidence type="ECO:0000313" key="2">
    <source>
        <dbReference type="Proteomes" id="UP000199312"/>
    </source>
</evidence>
<keyword evidence="2" id="KW-1185">Reference proteome</keyword>
<dbReference type="Proteomes" id="UP000199312">
    <property type="component" value="Unassembled WGS sequence"/>
</dbReference>
<dbReference type="AlphaFoldDB" id="A0A1I6RYH3"/>
<evidence type="ECO:0000313" key="1">
    <source>
        <dbReference type="EMBL" id="SFS69726.1"/>
    </source>
</evidence>
<accession>A0A1I6RYH3</accession>